<dbReference type="SMART" id="SM00422">
    <property type="entry name" value="HTH_MERR"/>
    <property type="match status" value="1"/>
</dbReference>
<name>A0A2A8C9Y3_9BACI</name>
<dbReference type="AlphaFoldDB" id="A0A2A8C9Y3"/>
<dbReference type="PANTHER" id="PTHR30204:SF90">
    <property type="entry name" value="HTH-TYPE TRANSCRIPTIONAL ACTIVATOR MTA"/>
    <property type="match status" value="1"/>
</dbReference>
<feature type="domain" description="HTH merR-type" evidence="2">
    <location>
        <begin position="10"/>
        <end position="76"/>
    </location>
</feature>
<comment type="caution">
    <text evidence="3">The sequence shown here is derived from an EMBL/GenBank/DDBJ whole genome shotgun (WGS) entry which is preliminary data.</text>
</comment>
<dbReference type="InterPro" id="IPR009061">
    <property type="entry name" value="DNA-bd_dom_put_sf"/>
</dbReference>
<dbReference type="PROSITE" id="PS50937">
    <property type="entry name" value="HTH_MERR_2"/>
    <property type="match status" value="1"/>
</dbReference>
<evidence type="ECO:0000313" key="3">
    <source>
        <dbReference type="EMBL" id="PEM72287.1"/>
    </source>
</evidence>
<protein>
    <submittedName>
        <fullName evidence="3">MerR family DNA-binding transcriptional regulator</fullName>
    </submittedName>
</protein>
<accession>A0A2A8C9Y3</accession>
<dbReference type="GO" id="GO:0003700">
    <property type="term" value="F:DNA-binding transcription factor activity"/>
    <property type="evidence" value="ECO:0007669"/>
    <property type="project" value="InterPro"/>
</dbReference>
<sequence length="115" mass="13068">MILNGKTRKVGELAKQTGLTVQMLHHYDKIGLFSPSQSSDKGQRLYTETDIAKLQQVMALKQLGFALAEIKEMIENPNLNLVEVIKVQLESVKEHIRIQEQLCSLLRHPFPMSVI</sequence>
<dbReference type="EMBL" id="NUDP01000013">
    <property type="protein sequence ID" value="PEM72287.1"/>
    <property type="molecule type" value="Genomic_DNA"/>
</dbReference>
<dbReference type="GO" id="GO:0003677">
    <property type="term" value="F:DNA binding"/>
    <property type="evidence" value="ECO:0007669"/>
    <property type="project" value="UniProtKB-KW"/>
</dbReference>
<dbReference type="RefSeq" id="WP_098128851.1">
    <property type="nucleotide sequence ID" value="NZ_NUDP01000013.1"/>
</dbReference>
<dbReference type="Pfam" id="PF13411">
    <property type="entry name" value="MerR_1"/>
    <property type="match status" value="1"/>
</dbReference>
<dbReference type="PANTHER" id="PTHR30204">
    <property type="entry name" value="REDOX-CYCLING DRUG-SENSING TRANSCRIPTIONAL ACTIVATOR SOXR"/>
    <property type="match status" value="1"/>
</dbReference>
<dbReference type="Gene3D" id="1.10.1660.10">
    <property type="match status" value="1"/>
</dbReference>
<dbReference type="PROSITE" id="PS00552">
    <property type="entry name" value="HTH_MERR_1"/>
    <property type="match status" value="1"/>
</dbReference>
<dbReference type="InterPro" id="IPR047057">
    <property type="entry name" value="MerR_fam"/>
</dbReference>
<dbReference type="Proteomes" id="UP000219775">
    <property type="component" value="Unassembled WGS sequence"/>
</dbReference>
<dbReference type="SUPFAM" id="SSF46955">
    <property type="entry name" value="Putative DNA-binding domain"/>
    <property type="match status" value="1"/>
</dbReference>
<proteinExistence type="predicted"/>
<organism evidence="3 4">
    <name type="scientific">Bacillus pseudomycoides</name>
    <dbReference type="NCBI Taxonomy" id="64104"/>
    <lineage>
        <taxon>Bacteria</taxon>
        <taxon>Bacillati</taxon>
        <taxon>Bacillota</taxon>
        <taxon>Bacilli</taxon>
        <taxon>Bacillales</taxon>
        <taxon>Bacillaceae</taxon>
        <taxon>Bacillus</taxon>
        <taxon>Bacillus cereus group</taxon>
    </lineage>
</organism>
<gene>
    <name evidence="3" type="ORF">CN613_03575</name>
</gene>
<dbReference type="PRINTS" id="PR00040">
    <property type="entry name" value="HTHMERR"/>
</dbReference>
<reference evidence="3 4" key="1">
    <citation type="submission" date="2017-09" db="EMBL/GenBank/DDBJ databases">
        <title>Large-scale bioinformatics analysis of Bacillus genomes uncovers conserved roles of natural products in bacterial physiology.</title>
        <authorList>
            <consortium name="Agbiome Team Llc"/>
            <person name="Bleich R.M."/>
            <person name="Grubbs K.J."/>
            <person name="Santa Maria K.C."/>
            <person name="Allen S.E."/>
            <person name="Farag S."/>
            <person name="Shank E.A."/>
            <person name="Bowers A."/>
        </authorList>
    </citation>
    <scope>NUCLEOTIDE SEQUENCE [LARGE SCALE GENOMIC DNA]</scope>
    <source>
        <strain evidence="3 4">AFS009893</strain>
    </source>
</reference>
<dbReference type="InterPro" id="IPR000551">
    <property type="entry name" value="MerR-type_HTH_dom"/>
</dbReference>
<evidence type="ECO:0000313" key="4">
    <source>
        <dbReference type="Proteomes" id="UP000219775"/>
    </source>
</evidence>
<keyword evidence="1 3" id="KW-0238">DNA-binding</keyword>
<evidence type="ECO:0000259" key="2">
    <source>
        <dbReference type="PROSITE" id="PS50937"/>
    </source>
</evidence>
<evidence type="ECO:0000256" key="1">
    <source>
        <dbReference type="ARBA" id="ARBA00023125"/>
    </source>
</evidence>